<dbReference type="InterPro" id="IPR051606">
    <property type="entry name" value="Polyketide_Oxido-like"/>
</dbReference>
<dbReference type="Pfam" id="PF13460">
    <property type="entry name" value="NAD_binding_10"/>
    <property type="match status" value="1"/>
</dbReference>
<dbReference type="InterPro" id="IPR016040">
    <property type="entry name" value="NAD(P)-bd_dom"/>
</dbReference>
<dbReference type="Proteomes" id="UP001501706">
    <property type="component" value="Unassembled WGS sequence"/>
</dbReference>
<organism evidence="2 3">
    <name type="scientific">Pigmentiphaga daeguensis</name>
    <dbReference type="NCBI Taxonomy" id="414049"/>
    <lineage>
        <taxon>Bacteria</taxon>
        <taxon>Pseudomonadati</taxon>
        <taxon>Pseudomonadota</taxon>
        <taxon>Betaproteobacteria</taxon>
        <taxon>Burkholderiales</taxon>
        <taxon>Alcaligenaceae</taxon>
        <taxon>Pigmentiphaga</taxon>
    </lineage>
</organism>
<evidence type="ECO:0000259" key="1">
    <source>
        <dbReference type="Pfam" id="PF13460"/>
    </source>
</evidence>
<proteinExistence type="predicted"/>
<gene>
    <name evidence="2" type="ORF">GCM10009097_08260</name>
</gene>
<accession>A0ABP3L782</accession>
<sequence>MNIAILGATGNVGSRLVNEALARGHHVTALARHASKLAARPGLETLDVDLADGAKLADALRGKDAVISSVRFATSPLAAVLGPVRQAGVRRLLVVGGAGSLEVAPGIALVDTPTFPAEYKPEALAGRDWLNALRTEKDLDWTFLSPSALFTPGERTGTFRLGGDTLLTAADGRSWISMEDFAIAMLDEVEKPAHTGRRFTVGY</sequence>
<dbReference type="RefSeq" id="WP_087841415.1">
    <property type="nucleotide sequence ID" value="NZ_BAAAEN010000002.1"/>
</dbReference>
<protein>
    <submittedName>
        <fullName evidence="2">NAD(P)-dependent oxidoreductase</fullName>
    </submittedName>
</protein>
<evidence type="ECO:0000313" key="3">
    <source>
        <dbReference type="Proteomes" id="UP001501706"/>
    </source>
</evidence>
<comment type="caution">
    <text evidence="2">The sequence shown here is derived from an EMBL/GenBank/DDBJ whole genome shotgun (WGS) entry which is preliminary data.</text>
</comment>
<dbReference type="Gene3D" id="3.40.50.720">
    <property type="entry name" value="NAD(P)-binding Rossmann-like Domain"/>
    <property type="match status" value="1"/>
</dbReference>
<dbReference type="InterPro" id="IPR036291">
    <property type="entry name" value="NAD(P)-bd_dom_sf"/>
</dbReference>
<dbReference type="CDD" id="cd05244">
    <property type="entry name" value="BVR-B_like_SDR_a"/>
    <property type="match status" value="1"/>
</dbReference>
<dbReference type="SUPFAM" id="SSF51735">
    <property type="entry name" value="NAD(P)-binding Rossmann-fold domains"/>
    <property type="match status" value="1"/>
</dbReference>
<keyword evidence="3" id="KW-1185">Reference proteome</keyword>
<evidence type="ECO:0000313" key="2">
    <source>
        <dbReference type="EMBL" id="GAA0494615.1"/>
    </source>
</evidence>
<dbReference type="PANTHER" id="PTHR43355">
    <property type="entry name" value="FLAVIN REDUCTASE (NADPH)"/>
    <property type="match status" value="1"/>
</dbReference>
<dbReference type="EMBL" id="BAAAEN010000002">
    <property type="protein sequence ID" value="GAA0494615.1"/>
    <property type="molecule type" value="Genomic_DNA"/>
</dbReference>
<feature type="domain" description="NAD(P)-binding" evidence="1">
    <location>
        <begin position="7"/>
        <end position="190"/>
    </location>
</feature>
<reference evidence="3" key="1">
    <citation type="journal article" date="2019" name="Int. J. Syst. Evol. Microbiol.">
        <title>The Global Catalogue of Microorganisms (GCM) 10K type strain sequencing project: providing services to taxonomists for standard genome sequencing and annotation.</title>
        <authorList>
            <consortium name="The Broad Institute Genomics Platform"/>
            <consortium name="The Broad Institute Genome Sequencing Center for Infectious Disease"/>
            <person name="Wu L."/>
            <person name="Ma J."/>
        </authorList>
    </citation>
    <scope>NUCLEOTIDE SEQUENCE [LARGE SCALE GENOMIC DNA]</scope>
    <source>
        <strain evidence="3">JCM 14330</strain>
    </source>
</reference>
<name>A0ABP3L782_9BURK</name>
<dbReference type="PANTHER" id="PTHR43355:SF2">
    <property type="entry name" value="FLAVIN REDUCTASE (NADPH)"/>
    <property type="match status" value="1"/>
</dbReference>